<evidence type="ECO:0000313" key="3">
    <source>
        <dbReference type="Proteomes" id="UP001190926"/>
    </source>
</evidence>
<dbReference type="PANTHER" id="PTHR31373:SF27">
    <property type="entry name" value="TROVE DOMAIN-CONTAINING PROTEIN"/>
    <property type="match status" value="1"/>
</dbReference>
<sequence>MVDDMAEKGKLKNCLMIRDDSRSMSGILMEVAVALGILLSELSEESWKGKIITFIEDPQLQIIEGEILKEKTEFVTKMDWGIFRRSLI</sequence>
<accession>A0AAD4JNN2</accession>
<dbReference type="AlphaFoldDB" id="A0AAD4JNN2"/>
<gene>
    <name evidence="2" type="ORF">C2S53_005248</name>
</gene>
<name>A0AAD4JNN2_PERFH</name>
<evidence type="ECO:0000313" key="2">
    <source>
        <dbReference type="EMBL" id="KAH6836629.1"/>
    </source>
</evidence>
<proteinExistence type="predicted"/>
<dbReference type="Pfam" id="PF25043">
    <property type="entry name" value="DUF7788"/>
    <property type="match status" value="1"/>
</dbReference>
<organism evidence="2 3">
    <name type="scientific">Perilla frutescens var. hirtella</name>
    <name type="common">Perilla citriodora</name>
    <name type="synonym">Perilla setoyensis</name>
    <dbReference type="NCBI Taxonomy" id="608512"/>
    <lineage>
        <taxon>Eukaryota</taxon>
        <taxon>Viridiplantae</taxon>
        <taxon>Streptophyta</taxon>
        <taxon>Embryophyta</taxon>
        <taxon>Tracheophyta</taxon>
        <taxon>Spermatophyta</taxon>
        <taxon>Magnoliopsida</taxon>
        <taxon>eudicotyledons</taxon>
        <taxon>Gunneridae</taxon>
        <taxon>Pentapetalae</taxon>
        <taxon>asterids</taxon>
        <taxon>lamiids</taxon>
        <taxon>Lamiales</taxon>
        <taxon>Lamiaceae</taxon>
        <taxon>Nepetoideae</taxon>
        <taxon>Elsholtzieae</taxon>
        <taxon>Perilla</taxon>
    </lineage>
</organism>
<dbReference type="PANTHER" id="PTHR31373">
    <property type="entry name" value="OS06G0652100 PROTEIN"/>
    <property type="match status" value="1"/>
</dbReference>
<reference evidence="2 3" key="1">
    <citation type="journal article" date="2021" name="Nat. Commun.">
        <title>Incipient diploidization of the medicinal plant Perilla within 10,000 years.</title>
        <authorList>
            <person name="Zhang Y."/>
            <person name="Shen Q."/>
            <person name="Leng L."/>
            <person name="Zhang D."/>
            <person name="Chen S."/>
            <person name="Shi Y."/>
            <person name="Ning Z."/>
            <person name="Chen S."/>
        </authorList>
    </citation>
    <scope>NUCLEOTIDE SEQUENCE [LARGE SCALE GENOMIC DNA]</scope>
    <source>
        <strain evidence="3">cv. PC099</strain>
    </source>
</reference>
<comment type="caution">
    <text evidence="2">The sequence shown here is derived from an EMBL/GenBank/DDBJ whole genome shotgun (WGS) entry which is preliminary data.</text>
</comment>
<keyword evidence="3" id="KW-1185">Reference proteome</keyword>
<dbReference type="InterPro" id="IPR011205">
    <property type="entry name" value="UCP015417_vWA"/>
</dbReference>
<evidence type="ECO:0000259" key="1">
    <source>
        <dbReference type="Pfam" id="PF25043"/>
    </source>
</evidence>
<feature type="domain" description="DUF7788" evidence="1">
    <location>
        <begin position="13"/>
        <end position="82"/>
    </location>
</feature>
<dbReference type="Proteomes" id="UP001190926">
    <property type="component" value="Unassembled WGS sequence"/>
</dbReference>
<dbReference type="InterPro" id="IPR056690">
    <property type="entry name" value="DUF7788"/>
</dbReference>
<protein>
    <submittedName>
        <fullName evidence="2">Plant/protein</fullName>
    </submittedName>
</protein>
<dbReference type="EMBL" id="SDAM02000019">
    <property type="protein sequence ID" value="KAH6836629.1"/>
    <property type="molecule type" value="Genomic_DNA"/>
</dbReference>